<evidence type="ECO:0000313" key="2">
    <source>
        <dbReference type="EMBL" id="MYM92116.1"/>
    </source>
</evidence>
<feature type="non-terminal residue" evidence="2">
    <location>
        <position position="1"/>
    </location>
</feature>
<proteinExistence type="predicted"/>
<reference evidence="2 3" key="1">
    <citation type="submission" date="2020-01" db="EMBL/GenBank/DDBJ databases">
        <title>Novel species isolated from a subtropical stream in China.</title>
        <authorList>
            <person name="Lu H."/>
        </authorList>
    </citation>
    <scope>NUCLEOTIDE SEQUENCE [LARGE SCALE GENOMIC DNA]</scope>
    <source>
        <strain evidence="2 3">FT82W</strain>
    </source>
</reference>
<dbReference type="GO" id="GO:0003824">
    <property type="term" value="F:catalytic activity"/>
    <property type="evidence" value="ECO:0007669"/>
    <property type="project" value="InterPro"/>
</dbReference>
<dbReference type="PANTHER" id="PTHR45398:SF1">
    <property type="entry name" value="ENZYME, PUTATIVE (JCVI)-RELATED"/>
    <property type="match status" value="1"/>
</dbReference>
<name>A0A845GFW3_9BURK</name>
<feature type="non-terminal residue" evidence="2">
    <location>
        <position position="234"/>
    </location>
</feature>
<dbReference type="InterPro" id="IPR023213">
    <property type="entry name" value="CAT-like_dom_sf"/>
</dbReference>
<dbReference type="Pfam" id="PF00668">
    <property type="entry name" value="Condensation"/>
    <property type="match status" value="1"/>
</dbReference>
<dbReference type="Proteomes" id="UP000470302">
    <property type="component" value="Unassembled WGS sequence"/>
</dbReference>
<evidence type="ECO:0000259" key="1">
    <source>
        <dbReference type="Pfam" id="PF00668"/>
    </source>
</evidence>
<dbReference type="Gene3D" id="3.30.559.10">
    <property type="entry name" value="Chloramphenicol acetyltransferase-like domain"/>
    <property type="match status" value="1"/>
</dbReference>
<accession>A0A845GFW3</accession>
<dbReference type="Gene3D" id="3.30.559.30">
    <property type="entry name" value="Nonribosomal peptide synthetase, condensation domain"/>
    <property type="match status" value="1"/>
</dbReference>
<evidence type="ECO:0000313" key="3">
    <source>
        <dbReference type="Proteomes" id="UP000470302"/>
    </source>
</evidence>
<dbReference type="SUPFAM" id="SSF52777">
    <property type="entry name" value="CoA-dependent acyltransferases"/>
    <property type="match status" value="1"/>
</dbReference>
<protein>
    <submittedName>
        <fullName evidence="2">Non-ribosomal peptide synthetase</fullName>
    </submittedName>
</protein>
<sequence length="234" mass="24509">GAQAAAGHPQAGEAPLTPIQRWFVETHGTAPGQFNNAVLLAAEAIDTPALGRAMAAVIARHDGLRLSLDLARGVQRVAPSMAAPVETVELDSVAALAAHAGALQAGFDVARPPLLRVVHYRLPDGERLLLLCHHLVIDGVSWRILIEDLLAAYAEESAGQAAMPAPAGSWLAWSAALAEAARDPALLAEIPYWRKVEAAEAPALPRDYDDEINTVADARGIALELDADASAALL</sequence>
<dbReference type="PANTHER" id="PTHR45398">
    <property type="match status" value="1"/>
</dbReference>
<comment type="caution">
    <text evidence="2">The sequence shown here is derived from an EMBL/GenBank/DDBJ whole genome shotgun (WGS) entry which is preliminary data.</text>
</comment>
<dbReference type="AlphaFoldDB" id="A0A845GFW3"/>
<feature type="domain" description="Condensation" evidence="1">
    <location>
        <begin position="11"/>
        <end position="230"/>
    </location>
</feature>
<organism evidence="2 3">
    <name type="scientific">Duganella vulcania</name>
    <dbReference type="NCBI Taxonomy" id="2692166"/>
    <lineage>
        <taxon>Bacteria</taxon>
        <taxon>Pseudomonadati</taxon>
        <taxon>Pseudomonadota</taxon>
        <taxon>Betaproteobacteria</taxon>
        <taxon>Burkholderiales</taxon>
        <taxon>Oxalobacteraceae</taxon>
        <taxon>Telluria group</taxon>
        <taxon>Duganella</taxon>
    </lineage>
</organism>
<gene>
    <name evidence="2" type="ORF">GTP91_33745</name>
</gene>
<dbReference type="InterPro" id="IPR001242">
    <property type="entry name" value="Condensation_dom"/>
</dbReference>
<dbReference type="EMBL" id="WWCW01000432">
    <property type="protein sequence ID" value="MYM92116.1"/>
    <property type="molecule type" value="Genomic_DNA"/>
</dbReference>